<keyword evidence="2" id="KW-1185">Reference proteome</keyword>
<sequence>MKLTLTDFRELTSFPSGSGIEFHDEKVFVVGDDAKEVLVMNKRWKELERIPLFESKEERIPKKIKSDLEATTVVLVNSIPRLLILGSGSKEEHRNKAVLLDLDSYLKDEFDMTVFYDRIKAAGITDLNIESAATLVEDYIVLGNRGTGKNPDNHLIITKNTFWKHQADCELSILPIKFPGKDNKLKQAGISGLAYSTINDWLVFTASTELTDNPVDDGPIGDSFLGIIENASRKIGRKDMKVNEYINLGESEKSLKGYKMESVCIQTEKNERLKLQLVADNDNGVSCLFKVRVKL</sequence>
<protein>
    <submittedName>
        <fullName evidence="1">Uncharacterized protein</fullName>
    </submittedName>
</protein>
<accession>A0A3B7MJU7</accession>
<dbReference type="RefSeq" id="WP_119050605.1">
    <property type="nucleotide sequence ID" value="NZ_CP032157.1"/>
</dbReference>
<dbReference type="Pfam" id="PF22000">
    <property type="entry name" value="DUF6929"/>
    <property type="match status" value="1"/>
</dbReference>
<dbReference type="KEGG" id="pseg:D3H65_12335"/>
<dbReference type="InterPro" id="IPR053851">
    <property type="entry name" value="DUF6929"/>
</dbReference>
<name>A0A3B7MJU7_9BACT</name>
<gene>
    <name evidence="1" type="ORF">D3H65_12335</name>
</gene>
<dbReference type="OrthoDB" id="6710009at2"/>
<organism evidence="1 2">
    <name type="scientific">Paraflavitalea soli</name>
    <dbReference type="NCBI Taxonomy" id="2315862"/>
    <lineage>
        <taxon>Bacteria</taxon>
        <taxon>Pseudomonadati</taxon>
        <taxon>Bacteroidota</taxon>
        <taxon>Chitinophagia</taxon>
        <taxon>Chitinophagales</taxon>
        <taxon>Chitinophagaceae</taxon>
        <taxon>Paraflavitalea</taxon>
    </lineage>
</organism>
<evidence type="ECO:0000313" key="2">
    <source>
        <dbReference type="Proteomes" id="UP000263900"/>
    </source>
</evidence>
<dbReference type="AlphaFoldDB" id="A0A3B7MJU7"/>
<dbReference type="EMBL" id="CP032157">
    <property type="protein sequence ID" value="AXY74722.1"/>
    <property type="molecule type" value="Genomic_DNA"/>
</dbReference>
<proteinExistence type="predicted"/>
<evidence type="ECO:0000313" key="1">
    <source>
        <dbReference type="EMBL" id="AXY74722.1"/>
    </source>
</evidence>
<reference evidence="1 2" key="1">
    <citation type="submission" date="2018-09" db="EMBL/GenBank/DDBJ databases">
        <title>Genome sequencing of strain 6GH32-13.</title>
        <authorList>
            <person name="Weon H.-Y."/>
            <person name="Heo J."/>
            <person name="Kwon S.-W."/>
        </authorList>
    </citation>
    <scope>NUCLEOTIDE SEQUENCE [LARGE SCALE GENOMIC DNA]</scope>
    <source>
        <strain evidence="1 2">5GH32-13</strain>
    </source>
</reference>
<dbReference type="Proteomes" id="UP000263900">
    <property type="component" value="Chromosome"/>
</dbReference>